<dbReference type="Proteomes" id="UP000317243">
    <property type="component" value="Unassembled WGS sequence"/>
</dbReference>
<dbReference type="EMBL" id="SIHI01000001">
    <property type="protein sequence ID" value="TWT57644.1"/>
    <property type="molecule type" value="Genomic_DNA"/>
</dbReference>
<protein>
    <submittedName>
        <fullName evidence="2">Phospholipase YtpA</fullName>
        <ecNumber evidence="2">3.1.1.-</ecNumber>
    </submittedName>
</protein>
<evidence type="ECO:0000313" key="2">
    <source>
        <dbReference type="EMBL" id="TWT57644.1"/>
    </source>
</evidence>
<gene>
    <name evidence="2" type="primary">ytpA</name>
    <name evidence="2" type="ORF">KOR42_10060</name>
</gene>
<organism evidence="2 3">
    <name type="scientific">Thalassoglobus neptunius</name>
    <dbReference type="NCBI Taxonomy" id="1938619"/>
    <lineage>
        <taxon>Bacteria</taxon>
        <taxon>Pseudomonadati</taxon>
        <taxon>Planctomycetota</taxon>
        <taxon>Planctomycetia</taxon>
        <taxon>Planctomycetales</taxon>
        <taxon>Planctomycetaceae</taxon>
        <taxon>Thalassoglobus</taxon>
    </lineage>
</organism>
<dbReference type="Gene3D" id="3.40.50.1820">
    <property type="entry name" value="alpha/beta hydrolase"/>
    <property type="match status" value="1"/>
</dbReference>
<dbReference type="SUPFAM" id="SSF53474">
    <property type="entry name" value="alpha/beta-Hydrolases"/>
    <property type="match status" value="1"/>
</dbReference>
<dbReference type="EC" id="3.1.1.-" evidence="2"/>
<dbReference type="PANTHER" id="PTHR11614">
    <property type="entry name" value="PHOSPHOLIPASE-RELATED"/>
    <property type="match status" value="1"/>
</dbReference>
<keyword evidence="3" id="KW-1185">Reference proteome</keyword>
<dbReference type="Pfam" id="PF12146">
    <property type="entry name" value="Hydrolase_4"/>
    <property type="match status" value="1"/>
</dbReference>
<accession>A0A5C5X3N4</accession>
<dbReference type="GO" id="GO:0016787">
    <property type="term" value="F:hydrolase activity"/>
    <property type="evidence" value="ECO:0007669"/>
    <property type="project" value="UniProtKB-KW"/>
</dbReference>
<dbReference type="InterPro" id="IPR051044">
    <property type="entry name" value="MAG_DAG_Lipase"/>
</dbReference>
<reference evidence="2 3" key="1">
    <citation type="submission" date="2019-02" db="EMBL/GenBank/DDBJ databases">
        <title>Deep-cultivation of Planctomycetes and their phenomic and genomic characterization uncovers novel biology.</title>
        <authorList>
            <person name="Wiegand S."/>
            <person name="Jogler M."/>
            <person name="Boedeker C."/>
            <person name="Pinto D."/>
            <person name="Vollmers J."/>
            <person name="Rivas-Marin E."/>
            <person name="Kohn T."/>
            <person name="Peeters S.H."/>
            <person name="Heuer A."/>
            <person name="Rast P."/>
            <person name="Oberbeckmann S."/>
            <person name="Bunk B."/>
            <person name="Jeske O."/>
            <person name="Meyerdierks A."/>
            <person name="Storesund J.E."/>
            <person name="Kallscheuer N."/>
            <person name="Luecker S."/>
            <person name="Lage O.M."/>
            <person name="Pohl T."/>
            <person name="Merkel B.J."/>
            <person name="Hornburger P."/>
            <person name="Mueller R.-W."/>
            <person name="Bruemmer F."/>
            <person name="Labrenz M."/>
            <person name="Spormann A.M."/>
            <person name="Op Den Camp H."/>
            <person name="Overmann J."/>
            <person name="Amann R."/>
            <person name="Jetten M.S.M."/>
            <person name="Mascher T."/>
            <person name="Medema M.H."/>
            <person name="Devos D.P."/>
            <person name="Kaster A.-K."/>
            <person name="Ovreas L."/>
            <person name="Rohde M."/>
            <person name="Galperin M.Y."/>
            <person name="Jogler C."/>
        </authorList>
    </citation>
    <scope>NUCLEOTIDE SEQUENCE [LARGE SCALE GENOMIC DNA]</scope>
    <source>
        <strain evidence="2 3">KOR42</strain>
    </source>
</reference>
<comment type="caution">
    <text evidence="2">The sequence shown here is derived from an EMBL/GenBank/DDBJ whole genome shotgun (WGS) entry which is preliminary data.</text>
</comment>
<dbReference type="AlphaFoldDB" id="A0A5C5X3N4"/>
<keyword evidence="2" id="KW-0378">Hydrolase</keyword>
<dbReference type="InterPro" id="IPR029058">
    <property type="entry name" value="AB_hydrolase_fold"/>
</dbReference>
<proteinExistence type="predicted"/>
<evidence type="ECO:0000259" key="1">
    <source>
        <dbReference type="Pfam" id="PF12146"/>
    </source>
</evidence>
<feature type="domain" description="Serine aminopeptidase S33" evidence="1">
    <location>
        <begin position="30"/>
        <end position="265"/>
    </location>
</feature>
<name>A0A5C5X3N4_9PLAN</name>
<dbReference type="InterPro" id="IPR022742">
    <property type="entry name" value="Hydrolase_4"/>
</dbReference>
<sequence>MSLTRTVETELTTEDGHALHVVDHQVPYGQGTVLLVHGLGEHSGCYGHIVELLNSVGLSVVRFDQRGHGVSTGTRGHISTYNDYLNDVSLVIDHILQDDPYRLITLFGHSMGGGVVANWCLRKMPGELEDQITGAILSAPWFRLATPPSALKTNLIHGVSLVWPEFSVPTSIRSQELTRSEEILEKLRNDELRHNRITMKTAIECHLAGEWALRNAAQFPVPVLAFHGTSDAITSCEATYEFCQSVPSGRFVPLDEFIHEPHNDPRWREIFNHVIDWTLKRFPRSLAA</sequence>
<dbReference type="RefSeq" id="WP_146507469.1">
    <property type="nucleotide sequence ID" value="NZ_SIHI01000001.1"/>
</dbReference>
<evidence type="ECO:0000313" key="3">
    <source>
        <dbReference type="Proteomes" id="UP000317243"/>
    </source>
</evidence>
<dbReference type="OrthoDB" id="9806902at2"/>